<sequence>MKARERILPRRRSTVTCWWRLLESACAGYGRQSRGCQELACDRVLEAAPLSVVVARPVVSGSHPCADRASRRATGEWPVNWA</sequence>
<reference evidence="1" key="1">
    <citation type="journal article" date="2014" name="Int. J. Syst. Evol. Microbiol.">
        <title>Complete genome sequence of Corynebacterium casei LMG S-19264T (=DSM 44701T), isolated from a smear-ripened cheese.</title>
        <authorList>
            <consortium name="US DOE Joint Genome Institute (JGI-PGF)"/>
            <person name="Walter F."/>
            <person name="Albersmeier A."/>
            <person name="Kalinowski J."/>
            <person name="Ruckert C."/>
        </authorList>
    </citation>
    <scope>NUCLEOTIDE SEQUENCE</scope>
    <source>
        <strain evidence="1">JCM 4125</strain>
    </source>
</reference>
<organism evidence="1 2">
    <name type="scientific">Streptomyces phaeofaciens</name>
    <dbReference type="NCBI Taxonomy" id="68254"/>
    <lineage>
        <taxon>Bacteria</taxon>
        <taxon>Bacillati</taxon>
        <taxon>Actinomycetota</taxon>
        <taxon>Actinomycetes</taxon>
        <taxon>Kitasatosporales</taxon>
        <taxon>Streptomycetaceae</taxon>
        <taxon>Streptomyces</taxon>
    </lineage>
</organism>
<name>A0A918HKH1_9ACTN</name>
<evidence type="ECO:0000313" key="2">
    <source>
        <dbReference type="Proteomes" id="UP000646776"/>
    </source>
</evidence>
<proteinExistence type="predicted"/>
<accession>A0A918HKH1</accession>
<dbReference type="AlphaFoldDB" id="A0A918HKH1"/>
<dbReference type="Proteomes" id="UP000646776">
    <property type="component" value="Unassembled WGS sequence"/>
</dbReference>
<comment type="caution">
    <text evidence="1">The sequence shown here is derived from an EMBL/GenBank/DDBJ whole genome shotgun (WGS) entry which is preliminary data.</text>
</comment>
<evidence type="ECO:0000313" key="1">
    <source>
        <dbReference type="EMBL" id="GGT71261.1"/>
    </source>
</evidence>
<dbReference type="EMBL" id="BMSA01000018">
    <property type="protein sequence ID" value="GGT71261.1"/>
    <property type="molecule type" value="Genomic_DNA"/>
</dbReference>
<reference evidence="1" key="2">
    <citation type="submission" date="2020-09" db="EMBL/GenBank/DDBJ databases">
        <authorList>
            <person name="Sun Q."/>
            <person name="Ohkuma M."/>
        </authorList>
    </citation>
    <scope>NUCLEOTIDE SEQUENCE</scope>
    <source>
        <strain evidence="1">JCM 4125</strain>
    </source>
</reference>
<keyword evidence="2" id="KW-1185">Reference proteome</keyword>
<protein>
    <submittedName>
        <fullName evidence="1">Uncharacterized protein</fullName>
    </submittedName>
</protein>
<gene>
    <name evidence="1" type="ORF">GCM10010226_56510</name>
</gene>